<feature type="domain" description="Leucine-binding protein" evidence="5">
    <location>
        <begin position="51"/>
        <end position="407"/>
    </location>
</feature>
<comment type="similarity">
    <text evidence="1">Belongs to the leucine-binding protein family.</text>
</comment>
<evidence type="ECO:0000259" key="5">
    <source>
        <dbReference type="Pfam" id="PF13458"/>
    </source>
</evidence>
<feature type="signal peptide" evidence="4">
    <location>
        <begin position="1"/>
        <end position="22"/>
    </location>
</feature>
<dbReference type="Gene3D" id="3.40.50.2300">
    <property type="match status" value="2"/>
</dbReference>
<dbReference type="Proteomes" id="UP001596135">
    <property type="component" value="Unassembled WGS sequence"/>
</dbReference>
<dbReference type="EMBL" id="JBHSRJ010000005">
    <property type="protein sequence ID" value="MFC6044602.1"/>
    <property type="molecule type" value="Genomic_DNA"/>
</dbReference>
<comment type="caution">
    <text evidence="6">The sequence shown here is derived from an EMBL/GenBank/DDBJ whole genome shotgun (WGS) entry which is preliminary data.</text>
</comment>
<proteinExistence type="inferred from homology"/>
<dbReference type="PANTHER" id="PTHR47235">
    <property type="entry name" value="BLR6548 PROTEIN"/>
    <property type="match status" value="1"/>
</dbReference>
<dbReference type="Pfam" id="PF13458">
    <property type="entry name" value="Peripla_BP_6"/>
    <property type="match status" value="1"/>
</dbReference>
<feature type="chain" id="PRO_5046242749" evidence="4">
    <location>
        <begin position="23"/>
        <end position="449"/>
    </location>
</feature>
<dbReference type="SUPFAM" id="SSF53822">
    <property type="entry name" value="Periplasmic binding protein-like I"/>
    <property type="match status" value="1"/>
</dbReference>
<name>A0ABW1LN53_9ACTN</name>
<evidence type="ECO:0000313" key="7">
    <source>
        <dbReference type="Proteomes" id="UP001596135"/>
    </source>
</evidence>
<evidence type="ECO:0000256" key="1">
    <source>
        <dbReference type="ARBA" id="ARBA00010062"/>
    </source>
</evidence>
<evidence type="ECO:0000256" key="3">
    <source>
        <dbReference type="SAM" id="MobiDB-lite"/>
    </source>
</evidence>
<keyword evidence="7" id="KW-1185">Reference proteome</keyword>
<evidence type="ECO:0000313" key="6">
    <source>
        <dbReference type="EMBL" id="MFC6044602.1"/>
    </source>
</evidence>
<protein>
    <submittedName>
        <fullName evidence="6">ABC transporter substrate-binding protein</fullName>
    </submittedName>
</protein>
<dbReference type="PANTHER" id="PTHR47235:SF1">
    <property type="entry name" value="BLR6548 PROTEIN"/>
    <property type="match status" value="1"/>
</dbReference>
<dbReference type="InterPro" id="IPR028082">
    <property type="entry name" value="Peripla_BP_I"/>
</dbReference>
<dbReference type="CDD" id="cd06343">
    <property type="entry name" value="PBP1_ABC_ligand_binding-like"/>
    <property type="match status" value="1"/>
</dbReference>
<feature type="region of interest" description="Disordered" evidence="3">
    <location>
        <begin position="420"/>
        <end position="449"/>
    </location>
</feature>
<evidence type="ECO:0000256" key="4">
    <source>
        <dbReference type="SAM" id="SignalP"/>
    </source>
</evidence>
<evidence type="ECO:0000256" key="2">
    <source>
        <dbReference type="ARBA" id="ARBA00022729"/>
    </source>
</evidence>
<keyword evidence="2 4" id="KW-0732">Signal</keyword>
<dbReference type="RefSeq" id="WP_379156262.1">
    <property type="nucleotide sequence ID" value="NZ_JBHSRJ010000005.1"/>
</dbReference>
<accession>A0ABW1LN53</accession>
<organism evidence="6 7">
    <name type="scientific">Nocardioides hankookensis</name>
    <dbReference type="NCBI Taxonomy" id="443157"/>
    <lineage>
        <taxon>Bacteria</taxon>
        <taxon>Bacillati</taxon>
        <taxon>Actinomycetota</taxon>
        <taxon>Actinomycetes</taxon>
        <taxon>Propionibacteriales</taxon>
        <taxon>Nocardioidaceae</taxon>
        <taxon>Nocardioides</taxon>
    </lineage>
</organism>
<gene>
    <name evidence="6" type="ORF">ACFPYL_16040</name>
</gene>
<dbReference type="PROSITE" id="PS51257">
    <property type="entry name" value="PROKAR_LIPOPROTEIN"/>
    <property type="match status" value="1"/>
</dbReference>
<dbReference type="InterPro" id="IPR028081">
    <property type="entry name" value="Leu-bd"/>
</dbReference>
<sequence>MNSWRRRLVGTTGVLTSLVLVAACGAGGRSDDDGDGDGDAGSTVGVTDDSIAIGGTFPLTGVAAPGYSEIPTGAKAYFDFVNAAGGVNGRQIDFTVKDDGYDPTKTSSLTNELVLKDQVFATVGSLGTPTHSAVVDFLNDEEVPDLFVSSGSLGWGEDPESRPMTFGWQPDYEIEGKVIGQYVADNMPDAKVGLFLQDDDFGEDAEKGVRQYVDDQIVDVQRYTSGNTDVGPQIAALQAKKPDIVLAFTTPSYTALAQLTSLSLGFKPQWYVSNVGSDPALVGGLLAKFSEGKVPGDASALNGVMSSEYIPGIDAPDNAWVKLWQKVWDQNGGQGELTNYRIYGMSWAYTFVQALQAAGKDLTREGLVDALEQVGSSLEGPNLAPYRYSDDSHLGISGMELVKLENGKGEPLTKVLTTDVGDAEITEDGSGQADDAPPESGIPDVDPVD</sequence>
<reference evidence="7" key="1">
    <citation type="journal article" date="2019" name="Int. J. Syst. Evol. Microbiol.">
        <title>The Global Catalogue of Microorganisms (GCM) 10K type strain sequencing project: providing services to taxonomists for standard genome sequencing and annotation.</title>
        <authorList>
            <consortium name="The Broad Institute Genomics Platform"/>
            <consortium name="The Broad Institute Genome Sequencing Center for Infectious Disease"/>
            <person name="Wu L."/>
            <person name="Ma J."/>
        </authorList>
    </citation>
    <scope>NUCLEOTIDE SEQUENCE [LARGE SCALE GENOMIC DNA]</scope>
    <source>
        <strain evidence="7">CCUG 54522</strain>
    </source>
</reference>